<name>A0A903Z0A3_9DIPT</name>
<dbReference type="AlphaFoldDB" id="A0A903Z0A3"/>
<accession>A0A903Z0A3</accession>
<protein>
    <recommendedName>
        <fullName evidence="5">Leucine rich immune protein (Short)</fullName>
    </recommendedName>
</protein>
<evidence type="ECO:0008006" key="5">
    <source>
        <dbReference type="Google" id="ProtNLM"/>
    </source>
</evidence>
<organism evidence="3 4">
    <name type="scientific">Anopheles minimus</name>
    <dbReference type="NCBI Taxonomy" id="112268"/>
    <lineage>
        <taxon>Eukaryota</taxon>
        <taxon>Metazoa</taxon>
        <taxon>Ecdysozoa</taxon>
        <taxon>Arthropoda</taxon>
        <taxon>Hexapoda</taxon>
        <taxon>Insecta</taxon>
        <taxon>Pterygota</taxon>
        <taxon>Neoptera</taxon>
        <taxon>Endopterygota</taxon>
        <taxon>Diptera</taxon>
        <taxon>Nematocera</taxon>
        <taxon>Culicoidea</taxon>
        <taxon>Culicidae</taxon>
        <taxon>Anophelinae</taxon>
        <taxon>Anopheles</taxon>
    </lineage>
</organism>
<dbReference type="Pfam" id="PF13855">
    <property type="entry name" value="LRR_8"/>
    <property type="match status" value="1"/>
</dbReference>
<proteinExistence type="predicted"/>
<keyword evidence="4" id="KW-1185">Reference proteome</keyword>
<evidence type="ECO:0000313" key="4">
    <source>
        <dbReference type="Proteomes" id="UP000075920"/>
    </source>
</evidence>
<reference evidence="4" key="1">
    <citation type="submission" date="2013-03" db="EMBL/GenBank/DDBJ databases">
        <title>The Genome Sequence of Anopheles minimus MINIMUS1.</title>
        <authorList>
            <consortium name="The Broad Institute Genomics Platform"/>
            <person name="Neafsey D.E."/>
            <person name="Walton C."/>
            <person name="Walker B."/>
            <person name="Young S.K."/>
            <person name="Zeng Q."/>
            <person name="Gargeya S."/>
            <person name="Fitzgerald M."/>
            <person name="Haas B."/>
            <person name="Abouelleil A."/>
            <person name="Allen A.W."/>
            <person name="Alvarado L."/>
            <person name="Arachchi H.M."/>
            <person name="Berlin A.M."/>
            <person name="Chapman S.B."/>
            <person name="Gainer-Dewar J."/>
            <person name="Goldberg J."/>
            <person name="Griggs A."/>
            <person name="Gujja S."/>
            <person name="Hansen M."/>
            <person name="Howarth C."/>
            <person name="Imamovic A."/>
            <person name="Ireland A."/>
            <person name="Larimer J."/>
            <person name="McCowan C."/>
            <person name="Murphy C."/>
            <person name="Pearson M."/>
            <person name="Poon T.W."/>
            <person name="Priest M."/>
            <person name="Roberts A."/>
            <person name="Saif S."/>
            <person name="Shea T."/>
            <person name="Sisk P."/>
            <person name="Sykes S."/>
            <person name="Wortman J."/>
            <person name="Nusbaum C."/>
            <person name="Birren B."/>
        </authorList>
    </citation>
    <scope>NUCLEOTIDE SEQUENCE [LARGE SCALE GENOMIC DNA]</scope>
    <source>
        <strain evidence="4">MINIMUS1</strain>
    </source>
</reference>
<dbReference type="Proteomes" id="UP000075920">
    <property type="component" value="Unassembled WGS sequence"/>
</dbReference>
<dbReference type="InterPro" id="IPR001611">
    <property type="entry name" value="Leu-rich_rpt"/>
</dbReference>
<dbReference type="EnsemblMetazoa" id="AMIN016302-RA">
    <property type="protein sequence ID" value="AMIN016302-PA"/>
    <property type="gene ID" value="AMIN016302"/>
</dbReference>
<evidence type="ECO:0000256" key="2">
    <source>
        <dbReference type="ARBA" id="ARBA00022737"/>
    </source>
</evidence>
<keyword evidence="1" id="KW-0433">Leucine-rich repeat</keyword>
<dbReference type="InterPro" id="IPR032675">
    <property type="entry name" value="LRR_dom_sf"/>
</dbReference>
<dbReference type="SUPFAM" id="SSF52058">
    <property type="entry name" value="L domain-like"/>
    <property type="match status" value="1"/>
</dbReference>
<evidence type="ECO:0000313" key="3">
    <source>
        <dbReference type="EnsemblMetazoa" id="AMIN016302-PA"/>
    </source>
</evidence>
<dbReference type="PANTHER" id="PTHR24366">
    <property type="entry name" value="IG(IMMUNOGLOBULIN) AND LRR(LEUCINE RICH REPEAT) DOMAINS"/>
    <property type="match status" value="1"/>
</dbReference>
<keyword evidence="2" id="KW-0677">Repeat</keyword>
<sequence>MIDCRKQRRKTLSEMKMMDVGVLVLMLVCAFTRGSQSVTTYRCDPSTLVIMSTCVVRNVTLLTEAEIANASFPNEMPHVALTMVDGFVPEFTRTLALKFPKVQDLTVDAMGIRKLFIWSNVEQLSARNNSIREVKFATEHHRLRSLRLDDNQLSQVPGFGRWFNELKLLSLDGNRLEQITLDAFAELERLQSLSLARNGLITVEYTARVPNRPAAQSVQLLKLKQLSLGSNHLLTVNISRWEMPSLVSLDLSNNDLYMLLDEPRQLRQFGALLNISYAGNDWNCGWLSEAQLVLRDQGITTPGQDLVERCERERMKMLKGICCHEHAFEQELARDPLENRWEQLKELRRRYELAQFAYDQVQDNDLNLITERAYQLRSKLGPVAQDQDVIMGELVRLRHALAHEKAHLARLQDAIERTVLDLKQSIDELDERANRPKPTLDTVHQQTISVDIERIRGTIVSFRHHIQDYLYKASARERRLHGYNVQIVHLEDQLSEIKEMQRTFAVRANALEGRIYEVNQILEESLTPKSEEMFNRIRTLGNGDYIISYRG</sequence>
<evidence type="ECO:0000256" key="1">
    <source>
        <dbReference type="ARBA" id="ARBA00022614"/>
    </source>
</evidence>
<dbReference type="InterPro" id="IPR003591">
    <property type="entry name" value="Leu-rich_rpt_typical-subtyp"/>
</dbReference>
<reference evidence="3" key="2">
    <citation type="submission" date="2022-10" db="UniProtKB">
        <authorList>
            <consortium name="EnsemblMetazoa"/>
        </authorList>
    </citation>
    <scope>IDENTIFICATION</scope>
    <source>
        <strain evidence="3">MINIMUS1</strain>
    </source>
</reference>
<dbReference type="PANTHER" id="PTHR24366:SF96">
    <property type="entry name" value="LEUCINE RICH REPEAT CONTAINING 53"/>
    <property type="match status" value="1"/>
</dbReference>
<dbReference type="SMART" id="SM00369">
    <property type="entry name" value="LRR_TYP"/>
    <property type="match status" value="5"/>
</dbReference>
<dbReference type="Gene3D" id="3.80.10.10">
    <property type="entry name" value="Ribonuclease Inhibitor"/>
    <property type="match status" value="1"/>
</dbReference>